<sequence>MSSWKLGSKKRDGKDSGVISRSATPIPSRPTTPRPPGEPANFRSGMLTVVVFSGRGLALPPGAVVPDVIQRALRSAPDRQPMTHHRANRDSMQRKRHWWLPYVVLEFDKNEILIDALDGDLSAPVWNHRAHFDVSRTSNIIVSAYLRTTQCVQGQDDMGNDLLMGRVEISPVLDSLHVTDQWYIGSVGSGEFHLQIGFKPSAQSLTIEAFDLLKVIGKGSFGKVMQAHIASRPGEITHILAERTVLALVNNPFIVPLKFSFQNPDKLYLVMSFVNGGELFYHLQREGKFDEGRSRFYAAELLCALEHLHGFNVVYRDLKPENILLDYTGHIALCDFGLCKLNMSETEKTNTFCGTPEYIAPELLESQGYTKTVDWWTLGVLLYEMMTGLPPFYDENVNVMYQRILRDPLLFPPDMSPEAKGIMIGLLHRDPTKRLGHNGADEIKRHSFFARYVDWGKLLAKKIQPPFKPSVESVLDVANFDQEFTSETATDSVVLDSQLSETVQEKFRGFTYNPEPEHLSASVNTYA</sequence>
<dbReference type="GO" id="GO:0005524">
    <property type="term" value="F:ATP binding"/>
    <property type="evidence" value="ECO:0007669"/>
    <property type="project" value="UniProtKB-KW"/>
</dbReference>
<dbReference type="InParanoid" id="A0A286UET3"/>
<dbReference type="Pfam" id="PF00069">
    <property type="entry name" value="Pkinase"/>
    <property type="match status" value="1"/>
</dbReference>
<dbReference type="InterPro" id="IPR011009">
    <property type="entry name" value="Kinase-like_dom_sf"/>
</dbReference>
<evidence type="ECO:0000256" key="3">
    <source>
        <dbReference type="ARBA" id="ARBA00022679"/>
    </source>
</evidence>
<dbReference type="PANTHER" id="PTHR24351">
    <property type="entry name" value="RIBOSOMAL PROTEIN S6 KINASE"/>
    <property type="match status" value="1"/>
</dbReference>
<evidence type="ECO:0000256" key="1">
    <source>
        <dbReference type="ARBA" id="ARBA00022527"/>
    </source>
</evidence>
<keyword evidence="4" id="KW-0547">Nucleotide-binding</keyword>
<gene>
    <name evidence="10" type="ORF">PNOK_0659900</name>
</gene>
<dbReference type="PROSITE" id="PS50011">
    <property type="entry name" value="PROTEIN_KINASE_DOM"/>
    <property type="match status" value="1"/>
</dbReference>
<evidence type="ECO:0000256" key="7">
    <source>
        <dbReference type="SAM" id="MobiDB-lite"/>
    </source>
</evidence>
<accession>A0A286UET3</accession>
<keyword evidence="2" id="KW-0597">Phosphoprotein</keyword>
<dbReference type="SMART" id="SM00220">
    <property type="entry name" value="S_TKc"/>
    <property type="match status" value="1"/>
</dbReference>
<keyword evidence="1" id="KW-0723">Serine/threonine-protein kinase</keyword>
<feature type="domain" description="AGC-kinase C-terminal" evidence="9">
    <location>
        <begin position="451"/>
        <end position="522"/>
    </location>
</feature>
<dbReference type="PROSITE" id="PS00108">
    <property type="entry name" value="PROTEIN_KINASE_ST"/>
    <property type="match status" value="1"/>
</dbReference>
<keyword evidence="3" id="KW-0808">Transferase</keyword>
<keyword evidence="5 10" id="KW-0418">Kinase</keyword>
<dbReference type="STRING" id="2282107.A0A286UET3"/>
<dbReference type="Pfam" id="PF00433">
    <property type="entry name" value="Pkinase_C"/>
    <property type="match status" value="1"/>
</dbReference>
<evidence type="ECO:0000256" key="6">
    <source>
        <dbReference type="ARBA" id="ARBA00022840"/>
    </source>
</evidence>
<name>A0A286UET3_9AGAM</name>
<dbReference type="SMART" id="SM00133">
    <property type="entry name" value="S_TK_X"/>
    <property type="match status" value="1"/>
</dbReference>
<proteinExistence type="predicted"/>
<dbReference type="InterPro" id="IPR000961">
    <property type="entry name" value="AGC-kinase_C"/>
</dbReference>
<dbReference type="PROSITE" id="PS51285">
    <property type="entry name" value="AGC_KINASE_CTER"/>
    <property type="match status" value="1"/>
</dbReference>
<dbReference type="Gene3D" id="1.10.510.10">
    <property type="entry name" value="Transferase(Phosphotransferase) domain 1"/>
    <property type="match status" value="1"/>
</dbReference>
<reference evidence="10 11" key="1">
    <citation type="journal article" date="2017" name="Mol. Ecol.">
        <title>Comparative and population genomic landscape of Phellinus noxius: A hypervariable fungus causing root rot in trees.</title>
        <authorList>
            <person name="Chung C.L."/>
            <person name="Lee T.J."/>
            <person name="Akiba M."/>
            <person name="Lee H.H."/>
            <person name="Kuo T.H."/>
            <person name="Liu D."/>
            <person name="Ke H.M."/>
            <person name="Yokoi T."/>
            <person name="Roa M.B."/>
            <person name="Lu M.J."/>
            <person name="Chang Y.Y."/>
            <person name="Ann P.J."/>
            <person name="Tsai J.N."/>
            <person name="Chen C.Y."/>
            <person name="Tzean S.S."/>
            <person name="Ota Y."/>
            <person name="Hattori T."/>
            <person name="Sahashi N."/>
            <person name="Liou R.F."/>
            <person name="Kikuchi T."/>
            <person name="Tsai I.J."/>
        </authorList>
    </citation>
    <scope>NUCLEOTIDE SEQUENCE [LARGE SCALE GENOMIC DNA]</scope>
    <source>
        <strain evidence="10 11">FFPRI411160</strain>
    </source>
</reference>
<feature type="domain" description="Protein kinase" evidence="8">
    <location>
        <begin position="210"/>
        <end position="449"/>
    </location>
</feature>
<feature type="region of interest" description="Disordered" evidence="7">
    <location>
        <begin position="1"/>
        <end position="41"/>
    </location>
</feature>
<evidence type="ECO:0000256" key="2">
    <source>
        <dbReference type="ARBA" id="ARBA00022553"/>
    </source>
</evidence>
<dbReference type="AlphaFoldDB" id="A0A286UET3"/>
<dbReference type="InterPro" id="IPR008271">
    <property type="entry name" value="Ser/Thr_kinase_AS"/>
</dbReference>
<dbReference type="InterPro" id="IPR000719">
    <property type="entry name" value="Prot_kinase_dom"/>
</dbReference>
<evidence type="ECO:0000259" key="8">
    <source>
        <dbReference type="PROSITE" id="PS50011"/>
    </source>
</evidence>
<dbReference type="FunFam" id="1.10.510.10:FF:000008">
    <property type="entry name" value="Non-specific serine/threonine protein kinase"/>
    <property type="match status" value="1"/>
</dbReference>
<organism evidence="10 11">
    <name type="scientific">Pyrrhoderma noxium</name>
    <dbReference type="NCBI Taxonomy" id="2282107"/>
    <lineage>
        <taxon>Eukaryota</taxon>
        <taxon>Fungi</taxon>
        <taxon>Dikarya</taxon>
        <taxon>Basidiomycota</taxon>
        <taxon>Agaricomycotina</taxon>
        <taxon>Agaricomycetes</taxon>
        <taxon>Hymenochaetales</taxon>
        <taxon>Hymenochaetaceae</taxon>
        <taxon>Pyrrhoderma</taxon>
    </lineage>
</organism>
<dbReference type="SUPFAM" id="SSF56112">
    <property type="entry name" value="Protein kinase-like (PK-like)"/>
    <property type="match status" value="1"/>
</dbReference>
<dbReference type="GO" id="GO:0004674">
    <property type="term" value="F:protein serine/threonine kinase activity"/>
    <property type="evidence" value="ECO:0007669"/>
    <property type="project" value="UniProtKB-KW"/>
</dbReference>
<evidence type="ECO:0000313" key="10">
    <source>
        <dbReference type="EMBL" id="PAV18113.1"/>
    </source>
</evidence>
<keyword evidence="11" id="KW-1185">Reference proteome</keyword>
<dbReference type="InterPro" id="IPR017892">
    <property type="entry name" value="Pkinase_C"/>
</dbReference>
<dbReference type="OrthoDB" id="63267at2759"/>
<protein>
    <submittedName>
        <fullName evidence="10">AGC Akt kinase</fullName>
    </submittedName>
</protein>
<feature type="compositionally biased region" description="Pro residues" evidence="7">
    <location>
        <begin position="27"/>
        <end position="38"/>
    </location>
</feature>
<comment type="caution">
    <text evidence="10">The sequence shown here is derived from an EMBL/GenBank/DDBJ whole genome shotgun (WGS) entry which is preliminary data.</text>
</comment>
<dbReference type="Gene3D" id="3.30.200.20">
    <property type="entry name" value="Phosphorylase Kinase, domain 1"/>
    <property type="match status" value="1"/>
</dbReference>
<evidence type="ECO:0000256" key="5">
    <source>
        <dbReference type="ARBA" id="ARBA00022777"/>
    </source>
</evidence>
<evidence type="ECO:0000256" key="4">
    <source>
        <dbReference type="ARBA" id="ARBA00022741"/>
    </source>
</evidence>
<evidence type="ECO:0000259" key="9">
    <source>
        <dbReference type="PROSITE" id="PS51285"/>
    </source>
</evidence>
<dbReference type="EMBL" id="NBII01000006">
    <property type="protein sequence ID" value="PAV18113.1"/>
    <property type="molecule type" value="Genomic_DNA"/>
</dbReference>
<dbReference type="CDD" id="cd11651">
    <property type="entry name" value="YPK1_N_like"/>
    <property type="match status" value="1"/>
</dbReference>
<evidence type="ECO:0000313" key="11">
    <source>
        <dbReference type="Proteomes" id="UP000217199"/>
    </source>
</evidence>
<keyword evidence="6" id="KW-0067">ATP-binding</keyword>
<dbReference type="Proteomes" id="UP000217199">
    <property type="component" value="Unassembled WGS sequence"/>
</dbReference>